<keyword evidence="2" id="KW-0378">Hydrolase</keyword>
<evidence type="ECO:0000259" key="1">
    <source>
        <dbReference type="Pfam" id="PF07969"/>
    </source>
</evidence>
<reference evidence="3" key="1">
    <citation type="journal article" date="2019" name="Int. J. Syst. Evol. Microbiol.">
        <title>The Global Catalogue of Microorganisms (GCM) 10K type strain sequencing project: providing services to taxonomists for standard genome sequencing and annotation.</title>
        <authorList>
            <consortium name="The Broad Institute Genomics Platform"/>
            <consortium name="The Broad Institute Genome Sequencing Center for Infectious Disease"/>
            <person name="Wu L."/>
            <person name="Ma J."/>
        </authorList>
    </citation>
    <scope>NUCLEOTIDE SEQUENCE [LARGE SCALE GENOMIC DNA]</scope>
    <source>
        <strain evidence="3">KCTC 42195</strain>
    </source>
</reference>
<feature type="domain" description="Amidohydrolase 3" evidence="1">
    <location>
        <begin position="53"/>
        <end position="535"/>
    </location>
</feature>
<evidence type="ECO:0000313" key="3">
    <source>
        <dbReference type="Proteomes" id="UP001595636"/>
    </source>
</evidence>
<sequence>MMEFADTLYLDGCVYTADAARSYAQALAVRDGKVLATGSSDAMRRYCGPATRLVDLAGRLLLPAFIDAHVHPMQGQQILGDFDLSGLDEPAAIAARIRDCAAATAPGDWVYLGGANLAAFGDYPSRQVLDAILPDRALLLAGYDVHSGCLNSAGLLRAGLSGASQDPPGGIIERNAAGEPNGVLHEEALYQVFRLVPQLSPAGYPAALAKAQRMAHGYGIAGWFDAWLDEPMIQAYWQAQQQGELKVYMSAGMVAQPGQPAGEQIERFLGWQRRYQRDNLRLHTVKIFIDGVPESKTAALLAPYQGSEELGMTLWTQEQLDYIALLADRAGFDLHFHTLGDRAVRMALDALQHAQRHNPVRERRAQLAHVQLIDPADYGRFHQLGAIASVQCLWTAGTPAQLQQFGELFGAERLARNYPFRSLRNAGAMLAGGSDWSVSSMNPLQIIETGVTHLPPGASDGEPWNPHERLDVQTLLEAHTVNAAWALRFDDCAGSLQPGKDASFSILDRNPLCYPVNRFSQARVVLTYFRGEEVYRCADGAPAGTAGCRVTE</sequence>
<keyword evidence="3" id="KW-1185">Reference proteome</keyword>
<dbReference type="SUPFAM" id="SSF51556">
    <property type="entry name" value="Metallo-dependent hydrolases"/>
    <property type="match status" value="1"/>
</dbReference>
<dbReference type="PANTHER" id="PTHR22642:SF2">
    <property type="entry name" value="PROTEIN LONG AFTER FAR-RED 3"/>
    <property type="match status" value="1"/>
</dbReference>
<dbReference type="Pfam" id="PF07969">
    <property type="entry name" value="Amidohydro_3"/>
    <property type="match status" value="1"/>
</dbReference>
<proteinExistence type="predicted"/>
<organism evidence="2 3">
    <name type="scientific">Vogesella amnigena</name>
    <dbReference type="NCBI Taxonomy" id="1507449"/>
    <lineage>
        <taxon>Bacteria</taxon>
        <taxon>Pseudomonadati</taxon>
        <taxon>Pseudomonadota</taxon>
        <taxon>Betaproteobacteria</taxon>
        <taxon>Neisseriales</taxon>
        <taxon>Chromobacteriaceae</taxon>
        <taxon>Vogesella</taxon>
    </lineage>
</organism>
<protein>
    <submittedName>
        <fullName evidence="2">Amidohydrolase</fullName>
        <ecNumber evidence="2">3.5.-.-</ecNumber>
    </submittedName>
</protein>
<dbReference type="Gene3D" id="2.30.40.10">
    <property type="entry name" value="Urease, subunit C, domain 1"/>
    <property type="match status" value="1"/>
</dbReference>
<dbReference type="EC" id="3.5.-.-" evidence="2"/>
<dbReference type="CDD" id="cd01300">
    <property type="entry name" value="YtcJ_like"/>
    <property type="match status" value="1"/>
</dbReference>
<comment type="caution">
    <text evidence="2">The sequence shown here is derived from an EMBL/GenBank/DDBJ whole genome shotgun (WGS) entry which is preliminary data.</text>
</comment>
<name>A0ABV7TWU1_9NEIS</name>
<gene>
    <name evidence="2" type="ORF">ACFOKJ_13565</name>
</gene>
<dbReference type="RefSeq" id="WP_390280489.1">
    <property type="nucleotide sequence ID" value="NZ_JBHRYH010000042.1"/>
</dbReference>
<dbReference type="Gene3D" id="3.20.20.140">
    <property type="entry name" value="Metal-dependent hydrolases"/>
    <property type="match status" value="1"/>
</dbReference>
<dbReference type="PANTHER" id="PTHR22642">
    <property type="entry name" value="IMIDAZOLONEPROPIONASE"/>
    <property type="match status" value="1"/>
</dbReference>
<dbReference type="InterPro" id="IPR011059">
    <property type="entry name" value="Metal-dep_hydrolase_composite"/>
</dbReference>
<dbReference type="InterPro" id="IPR033932">
    <property type="entry name" value="YtcJ-like"/>
</dbReference>
<evidence type="ECO:0000313" key="2">
    <source>
        <dbReference type="EMBL" id="MFC3627141.1"/>
    </source>
</evidence>
<dbReference type="InterPro" id="IPR032466">
    <property type="entry name" value="Metal_Hydrolase"/>
</dbReference>
<dbReference type="EMBL" id="JBHRYH010000042">
    <property type="protein sequence ID" value="MFC3627141.1"/>
    <property type="molecule type" value="Genomic_DNA"/>
</dbReference>
<dbReference type="GO" id="GO:0016787">
    <property type="term" value="F:hydrolase activity"/>
    <property type="evidence" value="ECO:0007669"/>
    <property type="project" value="UniProtKB-KW"/>
</dbReference>
<dbReference type="InterPro" id="IPR013108">
    <property type="entry name" value="Amidohydro_3"/>
</dbReference>
<dbReference type="Proteomes" id="UP001595636">
    <property type="component" value="Unassembled WGS sequence"/>
</dbReference>
<dbReference type="SUPFAM" id="SSF51338">
    <property type="entry name" value="Composite domain of metallo-dependent hydrolases"/>
    <property type="match status" value="1"/>
</dbReference>
<accession>A0ABV7TWU1</accession>
<dbReference type="Gene3D" id="3.10.310.70">
    <property type="match status" value="1"/>
</dbReference>